<reference evidence="2" key="2">
    <citation type="submission" date="2020-11" db="EMBL/GenBank/DDBJ databases">
        <authorList>
            <person name="McCartney M.A."/>
            <person name="Auch B."/>
            <person name="Kono T."/>
            <person name="Mallez S."/>
            <person name="Becker A."/>
            <person name="Gohl D.M."/>
            <person name="Silverstein K.A.T."/>
            <person name="Koren S."/>
            <person name="Bechman K.B."/>
            <person name="Herman A."/>
            <person name="Abrahante J.E."/>
            <person name="Garbe J."/>
        </authorList>
    </citation>
    <scope>NUCLEOTIDE SEQUENCE</scope>
    <source>
        <strain evidence="2">Duluth1</strain>
        <tissue evidence="2">Whole animal</tissue>
    </source>
</reference>
<name>A0A9D4LS41_DREPO</name>
<dbReference type="AlphaFoldDB" id="A0A9D4LS41"/>
<sequence length="96" mass="11041">MLLNVLFLRIIEMLFLDLPTEHGPDYYVCVQRIGCNTIQCQRHGSYGKQSLADLSVTVPLCIRTEGHYFGQSFRQCDVTDVTVKARPKRKQRPRGL</sequence>
<proteinExistence type="predicted"/>
<feature type="signal peptide" evidence="1">
    <location>
        <begin position="1"/>
        <end position="22"/>
    </location>
</feature>
<gene>
    <name evidence="2" type="ORF">DPMN_025844</name>
</gene>
<evidence type="ECO:0008006" key="4">
    <source>
        <dbReference type="Google" id="ProtNLM"/>
    </source>
</evidence>
<protein>
    <recommendedName>
        <fullName evidence="4">Secreted protein</fullName>
    </recommendedName>
</protein>
<evidence type="ECO:0000313" key="2">
    <source>
        <dbReference type="EMBL" id="KAH3862869.1"/>
    </source>
</evidence>
<evidence type="ECO:0000256" key="1">
    <source>
        <dbReference type="SAM" id="SignalP"/>
    </source>
</evidence>
<comment type="caution">
    <text evidence="2">The sequence shown here is derived from an EMBL/GenBank/DDBJ whole genome shotgun (WGS) entry which is preliminary data.</text>
</comment>
<dbReference type="Proteomes" id="UP000828390">
    <property type="component" value="Unassembled WGS sequence"/>
</dbReference>
<accession>A0A9D4LS41</accession>
<organism evidence="2 3">
    <name type="scientific">Dreissena polymorpha</name>
    <name type="common">Zebra mussel</name>
    <name type="synonym">Mytilus polymorpha</name>
    <dbReference type="NCBI Taxonomy" id="45954"/>
    <lineage>
        <taxon>Eukaryota</taxon>
        <taxon>Metazoa</taxon>
        <taxon>Spiralia</taxon>
        <taxon>Lophotrochozoa</taxon>
        <taxon>Mollusca</taxon>
        <taxon>Bivalvia</taxon>
        <taxon>Autobranchia</taxon>
        <taxon>Heteroconchia</taxon>
        <taxon>Euheterodonta</taxon>
        <taxon>Imparidentia</taxon>
        <taxon>Neoheterodontei</taxon>
        <taxon>Myida</taxon>
        <taxon>Dreissenoidea</taxon>
        <taxon>Dreissenidae</taxon>
        <taxon>Dreissena</taxon>
    </lineage>
</organism>
<feature type="chain" id="PRO_5038693973" description="Secreted protein" evidence="1">
    <location>
        <begin position="23"/>
        <end position="96"/>
    </location>
</feature>
<keyword evidence="1" id="KW-0732">Signal</keyword>
<dbReference type="EMBL" id="JAIWYP010000002">
    <property type="protein sequence ID" value="KAH3862869.1"/>
    <property type="molecule type" value="Genomic_DNA"/>
</dbReference>
<reference evidence="2" key="1">
    <citation type="journal article" date="2019" name="bioRxiv">
        <title>The Genome of the Zebra Mussel, Dreissena polymorpha: A Resource for Invasive Species Research.</title>
        <authorList>
            <person name="McCartney M.A."/>
            <person name="Auch B."/>
            <person name="Kono T."/>
            <person name="Mallez S."/>
            <person name="Zhang Y."/>
            <person name="Obille A."/>
            <person name="Becker A."/>
            <person name="Abrahante J.E."/>
            <person name="Garbe J."/>
            <person name="Badalamenti J.P."/>
            <person name="Herman A."/>
            <person name="Mangelson H."/>
            <person name="Liachko I."/>
            <person name="Sullivan S."/>
            <person name="Sone E.D."/>
            <person name="Koren S."/>
            <person name="Silverstein K.A.T."/>
            <person name="Beckman K.B."/>
            <person name="Gohl D.M."/>
        </authorList>
    </citation>
    <scope>NUCLEOTIDE SEQUENCE</scope>
    <source>
        <strain evidence="2">Duluth1</strain>
        <tissue evidence="2">Whole animal</tissue>
    </source>
</reference>
<evidence type="ECO:0000313" key="3">
    <source>
        <dbReference type="Proteomes" id="UP000828390"/>
    </source>
</evidence>
<keyword evidence="3" id="KW-1185">Reference proteome</keyword>